<dbReference type="Gramene" id="Mp6g09340.1">
    <property type="protein sequence ID" value="Mp6g09340.1.cds1"/>
    <property type="gene ID" value="Mp6g09340"/>
</dbReference>
<accession>A0A2R6W4X2</accession>
<dbReference type="EMBL" id="KZ772822">
    <property type="protein sequence ID" value="PTQ28907.1"/>
    <property type="molecule type" value="Genomic_DNA"/>
</dbReference>
<gene>
    <name evidence="1" type="ORF">MARPO_0152s0022</name>
</gene>
<evidence type="ECO:0000313" key="2">
    <source>
        <dbReference type="Proteomes" id="UP000244005"/>
    </source>
</evidence>
<organism evidence="1 2">
    <name type="scientific">Marchantia polymorpha</name>
    <name type="common">Common liverwort</name>
    <name type="synonym">Marchantia aquatica</name>
    <dbReference type="NCBI Taxonomy" id="3197"/>
    <lineage>
        <taxon>Eukaryota</taxon>
        <taxon>Viridiplantae</taxon>
        <taxon>Streptophyta</taxon>
        <taxon>Embryophyta</taxon>
        <taxon>Marchantiophyta</taxon>
        <taxon>Marchantiopsida</taxon>
        <taxon>Marchantiidae</taxon>
        <taxon>Marchantiales</taxon>
        <taxon>Marchantiaceae</taxon>
        <taxon>Marchantia</taxon>
    </lineage>
</organism>
<name>A0A2R6W4X2_MARPO</name>
<reference evidence="2" key="1">
    <citation type="journal article" date="2017" name="Cell">
        <title>Insights into land plant evolution garnered from the Marchantia polymorpha genome.</title>
        <authorList>
            <person name="Bowman J.L."/>
            <person name="Kohchi T."/>
            <person name="Yamato K.T."/>
            <person name="Jenkins J."/>
            <person name="Shu S."/>
            <person name="Ishizaki K."/>
            <person name="Yamaoka S."/>
            <person name="Nishihama R."/>
            <person name="Nakamura Y."/>
            <person name="Berger F."/>
            <person name="Adam C."/>
            <person name="Aki S.S."/>
            <person name="Althoff F."/>
            <person name="Araki T."/>
            <person name="Arteaga-Vazquez M.A."/>
            <person name="Balasubrmanian S."/>
            <person name="Barry K."/>
            <person name="Bauer D."/>
            <person name="Boehm C.R."/>
            <person name="Briginshaw L."/>
            <person name="Caballero-Perez J."/>
            <person name="Catarino B."/>
            <person name="Chen F."/>
            <person name="Chiyoda S."/>
            <person name="Chovatia M."/>
            <person name="Davies K.M."/>
            <person name="Delmans M."/>
            <person name="Demura T."/>
            <person name="Dierschke T."/>
            <person name="Dolan L."/>
            <person name="Dorantes-Acosta A.E."/>
            <person name="Eklund D.M."/>
            <person name="Florent S.N."/>
            <person name="Flores-Sandoval E."/>
            <person name="Fujiyama A."/>
            <person name="Fukuzawa H."/>
            <person name="Galik B."/>
            <person name="Grimanelli D."/>
            <person name="Grimwood J."/>
            <person name="Grossniklaus U."/>
            <person name="Hamada T."/>
            <person name="Haseloff J."/>
            <person name="Hetherington A.J."/>
            <person name="Higo A."/>
            <person name="Hirakawa Y."/>
            <person name="Hundley H.N."/>
            <person name="Ikeda Y."/>
            <person name="Inoue K."/>
            <person name="Inoue S.I."/>
            <person name="Ishida S."/>
            <person name="Jia Q."/>
            <person name="Kakita M."/>
            <person name="Kanazawa T."/>
            <person name="Kawai Y."/>
            <person name="Kawashima T."/>
            <person name="Kennedy M."/>
            <person name="Kinose K."/>
            <person name="Kinoshita T."/>
            <person name="Kohara Y."/>
            <person name="Koide E."/>
            <person name="Komatsu K."/>
            <person name="Kopischke S."/>
            <person name="Kubo M."/>
            <person name="Kyozuka J."/>
            <person name="Lagercrantz U."/>
            <person name="Lin S.S."/>
            <person name="Lindquist E."/>
            <person name="Lipzen A.M."/>
            <person name="Lu C.W."/>
            <person name="De Luna E."/>
            <person name="Martienssen R.A."/>
            <person name="Minamino N."/>
            <person name="Mizutani M."/>
            <person name="Mizutani M."/>
            <person name="Mochizuki N."/>
            <person name="Monte I."/>
            <person name="Mosher R."/>
            <person name="Nagasaki H."/>
            <person name="Nakagami H."/>
            <person name="Naramoto S."/>
            <person name="Nishitani K."/>
            <person name="Ohtani M."/>
            <person name="Okamoto T."/>
            <person name="Okumura M."/>
            <person name="Phillips J."/>
            <person name="Pollak B."/>
            <person name="Reinders A."/>
            <person name="Rovekamp M."/>
            <person name="Sano R."/>
            <person name="Sawa S."/>
            <person name="Schmid M.W."/>
            <person name="Shirakawa M."/>
            <person name="Solano R."/>
            <person name="Spunde A."/>
            <person name="Suetsugu N."/>
            <person name="Sugano S."/>
            <person name="Sugiyama A."/>
            <person name="Sun R."/>
            <person name="Suzuki Y."/>
            <person name="Takenaka M."/>
            <person name="Takezawa D."/>
            <person name="Tomogane H."/>
            <person name="Tsuzuki M."/>
            <person name="Ueda T."/>
            <person name="Umeda M."/>
            <person name="Ward J.M."/>
            <person name="Watanabe Y."/>
            <person name="Yazaki K."/>
            <person name="Yokoyama R."/>
            <person name="Yoshitake Y."/>
            <person name="Yotsui I."/>
            <person name="Zachgo S."/>
            <person name="Schmutz J."/>
        </authorList>
    </citation>
    <scope>NUCLEOTIDE SEQUENCE [LARGE SCALE GENOMIC DNA]</scope>
    <source>
        <strain evidence="2">Tak-1</strain>
    </source>
</reference>
<evidence type="ECO:0000313" key="1">
    <source>
        <dbReference type="EMBL" id="PTQ28907.1"/>
    </source>
</evidence>
<sequence>MEGRDENTSATATSEAVYSNWMAGSSKFTIMSGMIRTGRTASRRCGAVSCSLGAEVRNGQAHLEARVCKYLKKKYSQSC</sequence>
<dbReference type="Proteomes" id="UP000244005">
    <property type="component" value="Unassembled WGS sequence"/>
</dbReference>
<dbReference type="AlphaFoldDB" id="A0A2R6W4X2"/>
<protein>
    <submittedName>
        <fullName evidence="1">Uncharacterized protein</fullName>
    </submittedName>
</protein>
<proteinExistence type="predicted"/>
<keyword evidence="2" id="KW-1185">Reference proteome</keyword>